<dbReference type="Pfam" id="PF00282">
    <property type="entry name" value="Pyridoxal_deC"/>
    <property type="match status" value="1"/>
</dbReference>
<organism evidence="8 9">
    <name type="scientific">Dichanthelium oligosanthes</name>
    <dbReference type="NCBI Taxonomy" id="888268"/>
    <lineage>
        <taxon>Eukaryota</taxon>
        <taxon>Viridiplantae</taxon>
        <taxon>Streptophyta</taxon>
        <taxon>Embryophyta</taxon>
        <taxon>Tracheophyta</taxon>
        <taxon>Spermatophyta</taxon>
        <taxon>Magnoliopsida</taxon>
        <taxon>Liliopsida</taxon>
        <taxon>Poales</taxon>
        <taxon>Poaceae</taxon>
        <taxon>PACMAD clade</taxon>
        <taxon>Panicoideae</taxon>
        <taxon>Panicodae</taxon>
        <taxon>Paniceae</taxon>
        <taxon>Dichantheliinae</taxon>
        <taxon>Dichanthelium</taxon>
    </lineage>
</organism>
<proteinExistence type="inferred from homology"/>
<evidence type="ECO:0000256" key="3">
    <source>
        <dbReference type="ARBA" id="ARBA00022793"/>
    </source>
</evidence>
<dbReference type="NCBIfam" id="NF002748">
    <property type="entry name" value="PRK02769.1"/>
    <property type="match status" value="1"/>
</dbReference>
<dbReference type="InterPro" id="IPR051151">
    <property type="entry name" value="Group_II_Decarboxylase"/>
</dbReference>
<keyword evidence="9" id="KW-1185">Reference proteome</keyword>
<dbReference type="GO" id="GO:0019752">
    <property type="term" value="P:carboxylic acid metabolic process"/>
    <property type="evidence" value="ECO:0007669"/>
    <property type="project" value="InterPro"/>
</dbReference>
<evidence type="ECO:0000256" key="6">
    <source>
        <dbReference type="PIRSR" id="PIRSR602129-50"/>
    </source>
</evidence>
<evidence type="ECO:0000256" key="4">
    <source>
        <dbReference type="ARBA" id="ARBA00022898"/>
    </source>
</evidence>
<dbReference type="Gene3D" id="3.90.1150.10">
    <property type="entry name" value="Aspartate Aminotransferase, domain 1"/>
    <property type="match status" value="1"/>
</dbReference>
<comment type="cofactor">
    <cofactor evidence="1 6 7">
        <name>pyridoxal 5'-phosphate</name>
        <dbReference type="ChEBI" id="CHEBI:597326"/>
    </cofactor>
</comment>
<dbReference type="PANTHER" id="PTHR46101">
    <property type="match status" value="1"/>
</dbReference>
<evidence type="ECO:0000313" key="9">
    <source>
        <dbReference type="Proteomes" id="UP000095767"/>
    </source>
</evidence>
<dbReference type="PROSITE" id="PS00392">
    <property type="entry name" value="DDC_GAD_HDC_YDC"/>
    <property type="match status" value="1"/>
</dbReference>
<comment type="caution">
    <text evidence="8">The sequence shown here is derived from an EMBL/GenBank/DDBJ whole genome shotgun (WGS) entry which is preliminary data.</text>
</comment>
<dbReference type="SUPFAM" id="SSF53383">
    <property type="entry name" value="PLP-dependent transferases"/>
    <property type="match status" value="1"/>
</dbReference>
<evidence type="ECO:0000256" key="5">
    <source>
        <dbReference type="ARBA" id="ARBA00023239"/>
    </source>
</evidence>
<keyword evidence="3" id="KW-0210">Decarboxylase</keyword>
<dbReference type="Proteomes" id="UP000095767">
    <property type="component" value="Unassembled WGS sequence"/>
</dbReference>
<dbReference type="Gene3D" id="3.40.640.10">
    <property type="entry name" value="Type I PLP-dependent aspartate aminotransferase-like (Major domain)"/>
    <property type="match status" value="1"/>
</dbReference>
<dbReference type="EMBL" id="LWDX02074627">
    <property type="protein sequence ID" value="OEL13100.1"/>
    <property type="molecule type" value="Genomic_DNA"/>
</dbReference>
<sequence>MGSNYGVHSGHFEVAVLDWFARNLELPKDQCWGYVTNGGTEVNSHGLLVGTELFPEGILYASQDSHYSIFKISKMYIVKCIKIDMTASGEMDYDDFRSKLLKNTMSPGIVNVNIGTTMEGAIDDVDKIIATFQYCGFDERFYIHCDGALAELIIPFVEQAIGSISVSFHKFIGCPMPCGAVMSRLKDVNRLQTTYMDYISSKNTTISGSRNGHAPIYLWYILNSIGYNGICREVEICLKNAQHLKYSLEKIRVSVFLNTLSTAVVFERPKDEAFVRKWQLSCEGNIAHVVVMPHVTIEKLNKFFEEFALLRGKEFSVPCVTTDIGPENCVCVLHEDKGCQE</sequence>
<dbReference type="InterPro" id="IPR015422">
    <property type="entry name" value="PyrdxlP-dep_Trfase_small"/>
</dbReference>
<dbReference type="InterPro" id="IPR015424">
    <property type="entry name" value="PyrdxlP-dep_Trfase"/>
</dbReference>
<evidence type="ECO:0000256" key="7">
    <source>
        <dbReference type="RuleBase" id="RU000382"/>
    </source>
</evidence>
<dbReference type="GO" id="GO:0016831">
    <property type="term" value="F:carboxy-lyase activity"/>
    <property type="evidence" value="ECO:0007669"/>
    <property type="project" value="UniProtKB-KW"/>
</dbReference>
<accession>A0A1E5UJN9</accession>
<evidence type="ECO:0000256" key="1">
    <source>
        <dbReference type="ARBA" id="ARBA00001933"/>
    </source>
</evidence>
<dbReference type="STRING" id="888268.A0A1E5UJN9"/>
<dbReference type="InterPro" id="IPR021115">
    <property type="entry name" value="Pyridoxal-P_BS"/>
</dbReference>
<name>A0A1E5UJN9_9POAL</name>
<dbReference type="PANTHER" id="PTHR46101:SF8">
    <property type="entry name" value="SERINE DECARBOXYLASE 2"/>
    <property type="match status" value="1"/>
</dbReference>
<dbReference type="InterPro" id="IPR015421">
    <property type="entry name" value="PyrdxlP-dep_Trfase_major"/>
</dbReference>
<evidence type="ECO:0000313" key="8">
    <source>
        <dbReference type="EMBL" id="OEL13100.1"/>
    </source>
</evidence>
<reference evidence="8 9" key="1">
    <citation type="submission" date="2016-09" db="EMBL/GenBank/DDBJ databases">
        <title>The draft genome of Dichanthelium oligosanthes: A C3 panicoid grass species.</title>
        <authorList>
            <person name="Studer A.J."/>
            <person name="Schnable J.C."/>
            <person name="Brutnell T.P."/>
        </authorList>
    </citation>
    <scope>NUCLEOTIDE SEQUENCE [LARGE SCALE GENOMIC DNA]</scope>
    <source>
        <strain evidence="9">cv. Kellogg 1175</strain>
        <tissue evidence="8">Leaf</tissue>
    </source>
</reference>
<comment type="similarity">
    <text evidence="2 7">Belongs to the group II decarboxylase family.</text>
</comment>
<keyword evidence="4 6" id="KW-0663">Pyridoxal phosphate</keyword>
<dbReference type="AlphaFoldDB" id="A0A1E5UJN9"/>
<evidence type="ECO:0000256" key="2">
    <source>
        <dbReference type="ARBA" id="ARBA00009533"/>
    </source>
</evidence>
<dbReference type="OrthoDB" id="2161780at2759"/>
<dbReference type="InterPro" id="IPR002129">
    <property type="entry name" value="PyrdxlP-dep_de-COase"/>
</dbReference>
<gene>
    <name evidence="8" type="ORF">BAE44_0025881</name>
</gene>
<keyword evidence="5 7" id="KW-0456">Lyase</keyword>
<dbReference type="GO" id="GO:0030170">
    <property type="term" value="F:pyridoxal phosphate binding"/>
    <property type="evidence" value="ECO:0007669"/>
    <property type="project" value="InterPro"/>
</dbReference>
<feature type="modified residue" description="N6-(pyridoxal phosphate)lysine" evidence="6">
    <location>
        <position position="170"/>
    </location>
</feature>
<protein>
    <submittedName>
        <fullName evidence="8">Serine decarboxylase 3</fullName>
    </submittedName>
</protein>